<dbReference type="EMBL" id="KV441548">
    <property type="protein sequence ID" value="OAG11929.1"/>
    <property type="molecule type" value="Genomic_DNA"/>
</dbReference>
<name>A0A177CZ23_9PLEO</name>
<keyword evidence="3" id="KW-1185">Reference proteome</keyword>
<dbReference type="GeneID" id="28765872"/>
<organism evidence="2 3">
    <name type="scientific">Paraphaeosphaeria sporulosa</name>
    <dbReference type="NCBI Taxonomy" id="1460663"/>
    <lineage>
        <taxon>Eukaryota</taxon>
        <taxon>Fungi</taxon>
        <taxon>Dikarya</taxon>
        <taxon>Ascomycota</taxon>
        <taxon>Pezizomycotina</taxon>
        <taxon>Dothideomycetes</taxon>
        <taxon>Pleosporomycetidae</taxon>
        <taxon>Pleosporales</taxon>
        <taxon>Massarineae</taxon>
        <taxon>Didymosphaeriaceae</taxon>
        <taxon>Paraphaeosphaeria</taxon>
    </lineage>
</organism>
<dbReference type="RefSeq" id="XP_018042294.1">
    <property type="nucleotide sequence ID" value="XM_018182386.1"/>
</dbReference>
<dbReference type="Proteomes" id="UP000077069">
    <property type="component" value="Unassembled WGS sequence"/>
</dbReference>
<feature type="region of interest" description="Disordered" evidence="1">
    <location>
        <begin position="1"/>
        <end position="39"/>
    </location>
</feature>
<protein>
    <submittedName>
        <fullName evidence="2">Uncharacterized protein</fullName>
    </submittedName>
</protein>
<accession>A0A177CZ23</accession>
<dbReference type="AlphaFoldDB" id="A0A177CZ23"/>
<dbReference type="OrthoDB" id="3926908at2759"/>
<sequence length="196" mass="21421">MAHQEDTPMPNAPLTPDADNDAEGSPESPHAEPTSPVIDYSPASIAYSEAFENALMSAVLENEPAAPRTPLPSIPVINPTTLPVPLDSALRTYTSPIPGVLLTHANGYHTGGPGPSPTSIDEFARKFIAEEGIVDRKGLESAVRRAIEVRMGVVRERMEKREEAVRRNRGVERELEDLRVQRAAEVSVQEKLKLKR</sequence>
<reference evidence="2 3" key="1">
    <citation type="submission" date="2016-05" db="EMBL/GenBank/DDBJ databases">
        <title>Comparative analysis of secretome profiles of manganese(II)-oxidizing ascomycete fungi.</title>
        <authorList>
            <consortium name="DOE Joint Genome Institute"/>
            <person name="Zeiner C.A."/>
            <person name="Purvine S.O."/>
            <person name="Zink E.M."/>
            <person name="Wu S."/>
            <person name="Pasa-Tolic L."/>
            <person name="Chaput D.L."/>
            <person name="Haridas S."/>
            <person name="Grigoriev I.V."/>
            <person name="Santelli C.M."/>
            <person name="Hansel C.M."/>
        </authorList>
    </citation>
    <scope>NUCLEOTIDE SEQUENCE [LARGE SCALE GENOMIC DNA]</scope>
    <source>
        <strain evidence="2 3">AP3s5-JAC2a</strain>
    </source>
</reference>
<evidence type="ECO:0000313" key="3">
    <source>
        <dbReference type="Proteomes" id="UP000077069"/>
    </source>
</evidence>
<gene>
    <name evidence="2" type="ORF">CC84DRAFT_1211555</name>
</gene>
<proteinExistence type="predicted"/>
<evidence type="ECO:0000256" key="1">
    <source>
        <dbReference type="SAM" id="MobiDB-lite"/>
    </source>
</evidence>
<evidence type="ECO:0000313" key="2">
    <source>
        <dbReference type="EMBL" id="OAG11929.1"/>
    </source>
</evidence>
<dbReference type="InParanoid" id="A0A177CZ23"/>